<feature type="compositionally biased region" description="Low complexity" evidence="1">
    <location>
        <begin position="13"/>
        <end position="29"/>
    </location>
</feature>
<protein>
    <submittedName>
        <fullName evidence="2">Uncharacterized protein</fullName>
    </submittedName>
</protein>
<evidence type="ECO:0000313" key="3">
    <source>
        <dbReference type="Proteomes" id="UP000184300"/>
    </source>
</evidence>
<sequence>MPGTNQHSNSKLQTQTQHQSSQSTTTNETTSHHALEPLSSSRTSEAPTSLKVPVRTTHTEEQSSESEKYRPSNIIDDLAGIGAWAGSIPGSLERDIEAVMLDTELRLD</sequence>
<name>A0A1L9VX44_ASPGL</name>
<dbReference type="OrthoDB" id="10616534at2759"/>
<accession>A0A1L9VX44</accession>
<dbReference type="AlphaFoldDB" id="A0A1L9VX44"/>
<feature type="compositionally biased region" description="Polar residues" evidence="1">
    <location>
        <begin position="38"/>
        <end position="47"/>
    </location>
</feature>
<organism evidence="2 3">
    <name type="scientific">Aspergillus glaucus CBS 516.65</name>
    <dbReference type="NCBI Taxonomy" id="1160497"/>
    <lineage>
        <taxon>Eukaryota</taxon>
        <taxon>Fungi</taxon>
        <taxon>Dikarya</taxon>
        <taxon>Ascomycota</taxon>
        <taxon>Pezizomycotina</taxon>
        <taxon>Eurotiomycetes</taxon>
        <taxon>Eurotiomycetidae</taxon>
        <taxon>Eurotiales</taxon>
        <taxon>Aspergillaceae</taxon>
        <taxon>Aspergillus</taxon>
        <taxon>Aspergillus subgen. Aspergillus</taxon>
    </lineage>
</organism>
<dbReference type="EMBL" id="KV878889">
    <property type="protein sequence ID" value="OJJ88472.1"/>
    <property type="molecule type" value="Genomic_DNA"/>
</dbReference>
<dbReference type="VEuPathDB" id="FungiDB:ASPGLDRAFT_54523"/>
<keyword evidence="3" id="KW-1185">Reference proteome</keyword>
<dbReference type="Proteomes" id="UP000184300">
    <property type="component" value="Unassembled WGS sequence"/>
</dbReference>
<proteinExistence type="predicted"/>
<dbReference type="GeneID" id="34464347"/>
<evidence type="ECO:0000256" key="1">
    <source>
        <dbReference type="SAM" id="MobiDB-lite"/>
    </source>
</evidence>
<dbReference type="RefSeq" id="XP_022405148.1">
    <property type="nucleotide sequence ID" value="XM_022548086.1"/>
</dbReference>
<evidence type="ECO:0000313" key="2">
    <source>
        <dbReference type="EMBL" id="OJJ88472.1"/>
    </source>
</evidence>
<reference evidence="3" key="1">
    <citation type="journal article" date="2017" name="Genome Biol.">
        <title>Comparative genomics reveals high biological diversity and specific adaptations in the industrially and medically important fungal genus Aspergillus.</title>
        <authorList>
            <person name="de Vries R.P."/>
            <person name="Riley R."/>
            <person name="Wiebenga A."/>
            <person name="Aguilar-Osorio G."/>
            <person name="Amillis S."/>
            <person name="Uchima C.A."/>
            <person name="Anderluh G."/>
            <person name="Asadollahi M."/>
            <person name="Askin M."/>
            <person name="Barry K."/>
            <person name="Battaglia E."/>
            <person name="Bayram O."/>
            <person name="Benocci T."/>
            <person name="Braus-Stromeyer S.A."/>
            <person name="Caldana C."/>
            <person name="Canovas D."/>
            <person name="Cerqueira G.C."/>
            <person name="Chen F."/>
            <person name="Chen W."/>
            <person name="Choi C."/>
            <person name="Clum A."/>
            <person name="Dos Santos R.A."/>
            <person name="Damasio A.R."/>
            <person name="Diallinas G."/>
            <person name="Emri T."/>
            <person name="Fekete E."/>
            <person name="Flipphi M."/>
            <person name="Freyberg S."/>
            <person name="Gallo A."/>
            <person name="Gournas C."/>
            <person name="Habgood R."/>
            <person name="Hainaut M."/>
            <person name="Harispe M.L."/>
            <person name="Henrissat B."/>
            <person name="Hilden K.S."/>
            <person name="Hope R."/>
            <person name="Hossain A."/>
            <person name="Karabika E."/>
            <person name="Karaffa L."/>
            <person name="Karanyi Z."/>
            <person name="Krasevec N."/>
            <person name="Kuo A."/>
            <person name="Kusch H."/>
            <person name="LaButti K."/>
            <person name="Lagendijk E.L."/>
            <person name="Lapidus A."/>
            <person name="Levasseur A."/>
            <person name="Lindquist E."/>
            <person name="Lipzen A."/>
            <person name="Logrieco A.F."/>
            <person name="MacCabe A."/>
            <person name="Maekelae M.R."/>
            <person name="Malavazi I."/>
            <person name="Melin P."/>
            <person name="Meyer V."/>
            <person name="Mielnichuk N."/>
            <person name="Miskei M."/>
            <person name="Molnar A.P."/>
            <person name="Mule G."/>
            <person name="Ngan C.Y."/>
            <person name="Orejas M."/>
            <person name="Orosz E."/>
            <person name="Ouedraogo J.P."/>
            <person name="Overkamp K.M."/>
            <person name="Park H.-S."/>
            <person name="Perrone G."/>
            <person name="Piumi F."/>
            <person name="Punt P.J."/>
            <person name="Ram A.F."/>
            <person name="Ramon A."/>
            <person name="Rauscher S."/>
            <person name="Record E."/>
            <person name="Riano-Pachon D.M."/>
            <person name="Robert V."/>
            <person name="Roehrig J."/>
            <person name="Ruller R."/>
            <person name="Salamov A."/>
            <person name="Salih N.S."/>
            <person name="Samson R.A."/>
            <person name="Sandor E."/>
            <person name="Sanguinetti M."/>
            <person name="Schuetze T."/>
            <person name="Sepcic K."/>
            <person name="Shelest E."/>
            <person name="Sherlock G."/>
            <person name="Sophianopoulou V."/>
            <person name="Squina F.M."/>
            <person name="Sun H."/>
            <person name="Susca A."/>
            <person name="Todd R.B."/>
            <person name="Tsang A."/>
            <person name="Unkles S.E."/>
            <person name="van de Wiele N."/>
            <person name="van Rossen-Uffink D."/>
            <person name="Oliveira J.V."/>
            <person name="Vesth T.C."/>
            <person name="Visser J."/>
            <person name="Yu J.-H."/>
            <person name="Zhou M."/>
            <person name="Andersen M.R."/>
            <person name="Archer D.B."/>
            <person name="Baker S.E."/>
            <person name="Benoit I."/>
            <person name="Brakhage A.A."/>
            <person name="Braus G.H."/>
            <person name="Fischer R."/>
            <person name="Frisvad J.C."/>
            <person name="Goldman G.H."/>
            <person name="Houbraken J."/>
            <person name="Oakley B."/>
            <person name="Pocsi I."/>
            <person name="Scazzocchio C."/>
            <person name="Seiboth B."/>
            <person name="vanKuyk P.A."/>
            <person name="Wortman J."/>
            <person name="Dyer P.S."/>
            <person name="Grigoriev I.V."/>
        </authorList>
    </citation>
    <scope>NUCLEOTIDE SEQUENCE [LARGE SCALE GENOMIC DNA]</scope>
    <source>
        <strain evidence="3">CBS 516.65</strain>
    </source>
</reference>
<feature type="compositionally biased region" description="Polar residues" evidence="1">
    <location>
        <begin position="1"/>
        <end position="12"/>
    </location>
</feature>
<feature type="region of interest" description="Disordered" evidence="1">
    <location>
        <begin position="1"/>
        <end position="71"/>
    </location>
</feature>
<feature type="compositionally biased region" description="Basic and acidic residues" evidence="1">
    <location>
        <begin position="57"/>
        <end position="70"/>
    </location>
</feature>
<gene>
    <name evidence="2" type="ORF">ASPGLDRAFT_54523</name>
</gene>